<sequence>MTDNPRADVVSRQYERWTYPPPIHDLQAWSAGNWEWFDPSHAHKVLWPDKPYRPELDILIAGCGTNQAAVFAYNNPQSRVVAVDISQASLGHQQYLKDKHGLWNLELHQLPIEELSTLGRDFDLVVSTGVLHHMADPEVGMKAVADQLRPDGVAAIMLYARYGRIGIEILEGVFQELGLEQSDESIHVVRDAIRMLSPEHPVRPYLKIAGDLASDSGLVDTFLHGRAKSYDVDGCIDLADSAGLDFQGWLLKAPYYAHDVSGPSGSFYDAINKLPEAKIWSAMERIHTLNARHFFMATRRDRPKSSYQIDFSTPESLDYVPMFRWKCGLNGNEIFRPGWRMPLNQAQLPFVQSIDGRRSIRDIAAGLAQAGGQNRASASDLEKFGRKFFQGLWRLDFVAMDLGAGSSPA</sequence>
<dbReference type="Gene3D" id="3.40.50.150">
    <property type="entry name" value="Vaccinia Virus protein VP39"/>
    <property type="match status" value="1"/>
</dbReference>
<proteinExistence type="predicted"/>
<reference evidence="2 3" key="1">
    <citation type="submission" date="2023-12" db="EMBL/GenBank/DDBJ databases">
        <title>Description of new species of Mycobacterium terrae complex isolated from sewage at the Sao Paulo Zoological Park Foundation in Brazil.</title>
        <authorList>
            <person name="Romagnoli C.L."/>
            <person name="Conceicao E.C."/>
            <person name="Machado E."/>
            <person name="Barreto L.B.P.F."/>
            <person name="Sharma A."/>
            <person name="Silva N.M."/>
            <person name="Marques L.E."/>
            <person name="Juliana M.A."/>
            <person name="Lourenco M.C.S."/>
            <person name="Digiampietri L.A."/>
            <person name="Suffys P.N."/>
            <person name="Viana-Niero C."/>
        </authorList>
    </citation>
    <scope>NUCLEOTIDE SEQUENCE [LARGE SCALE GENOMIC DNA]</scope>
    <source>
        <strain evidence="2 3">MYC123</strain>
    </source>
</reference>
<dbReference type="Pfam" id="PF08242">
    <property type="entry name" value="Methyltransf_12"/>
    <property type="match status" value="1"/>
</dbReference>
<evidence type="ECO:0000313" key="2">
    <source>
        <dbReference type="EMBL" id="MEB3049193.1"/>
    </source>
</evidence>
<keyword evidence="3" id="KW-1185">Reference proteome</keyword>
<dbReference type="Proteomes" id="UP001299046">
    <property type="component" value="Unassembled WGS sequence"/>
</dbReference>
<keyword evidence="2" id="KW-0808">Transferase</keyword>
<dbReference type="InterPro" id="IPR013217">
    <property type="entry name" value="Methyltransf_12"/>
</dbReference>
<protein>
    <submittedName>
        <fullName evidence="2">Class I SAM-dependent methyltransferase</fullName>
        <ecNumber evidence="2">2.1.-.-</ecNumber>
    </submittedName>
</protein>
<dbReference type="EMBL" id="JAYJJT010000004">
    <property type="protein sequence ID" value="MEB3049193.1"/>
    <property type="molecule type" value="Genomic_DNA"/>
</dbReference>
<feature type="domain" description="Methyltransferase type 12" evidence="1">
    <location>
        <begin position="61"/>
        <end position="153"/>
    </location>
</feature>
<organism evidence="2 3">
    <name type="scientific">[Mycobacterium] zoologicum</name>
    <dbReference type="NCBI Taxonomy" id="2872311"/>
    <lineage>
        <taxon>Bacteria</taxon>
        <taxon>Bacillati</taxon>
        <taxon>Actinomycetota</taxon>
        <taxon>Actinomycetes</taxon>
        <taxon>Mycobacteriales</taxon>
        <taxon>Mycobacteriaceae</taxon>
        <taxon>Mycolicibacter</taxon>
    </lineage>
</organism>
<evidence type="ECO:0000259" key="1">
    <source>
        <dbReference type="Pfam" id="PF08242"/>
    </source>
</evidence>
<dbReference type="RefSeq" id="WP_224865279.1">
    <property type="nucleotide sequence ID" value="NZ_JAYJJT010000004.1"/>
</dbReference>
<dbReference type="GO" id="GO:0008168">
    <property type="term" value="F:methyltransferase activity"/>
    <property type="evidence" value="ECO:0007669"/>
    <property type="project" value="UniProtKB-KW"/>
</dbReference>
<dbReference type="CDD" id="cd02440">
    <property type="entry name" value="AdoMet_MTases"/>
    <property type="match status" value="1"/>
</dbReference>
<dbReference type="SUPFAM" id="SSF53335">
    <property type="entry name" value="S-adenosyl-L-methionine-dependent methyltransferases"/>
    <property type="match status" value="1"/>
</dbReference>
<evidence type="ECO:0000313" key="3">
    <source>
        <dbReference type="Proteomes" id="UP001299046"/>
    </source>
</evidence>
<dbReference type="GO" id="GO:0032259">
    <property type="term" value="P:methylation"/>
    <property type="evidence" value="ECO:0007669"/>
    <property type="project" value="UniProtKB-KW"/>
</dbReference>
<keyword evidence="2" id="KW-0489">Methyltransferase</keyword>
<comment type="caution">
    <text evidence="2">The sequence shown here is derived from an EMBL/GenBank/DDBJ whole genome shotgun (WGS) entry which is preliminary data.</text>
</comment>
<name>A0ABU5YKB5_9MYCO</name>
<accession>A0ABU5YKB5</accession>
<dbReference type="InterPro" id="IPR029063">
    <property type="entry name" value="SAM-dependent_MTases_sf"/>
</dbReference>
<dbReference type="EC" id="2.1.-.-" evidence="2"/>
<gene>
    <name evidence="2" type="ORF">KV112_05440</name>
</gene>